<evidence type="ECO:0000256" key="6">
    <source>
        <dbReference type="HAMAP-Rule" id="MF_00061"/>
    </source>
</evidence>
<keyword evidence="3 6" id="KW-0547">Nucleotide-binding</keyword>
<sequence length="292" mass="31646">MREIQVRTPAKVNLTLDVVGKRDDGYHSIESVFQAVGIYDALTLTRVDTPGITLSSTNKYLPCNQKNIAYQAAQLFLKHAHRWDGIHIHIEKHIPSQAGLGGGSSDGAAVIAALNWLLGCRMSLQEQCEIAAQVGADVPFFLTGGTMHVSGMGEILEPLPPMPALPMVIAKGKAGVSTPEAYRRIDQLTDPVHPDTARVIDFLRNGRYWDAIPECGNLFEAATNLEEVTQIKQIMMDMGAQCALMTGSGSAVFGIFDTGLMAQKCCNALHAVVLYAVTCKTLKHSIRIVSRS</sequence>
<evidence type="ECO:0000256" key="1">
    <source>
        <dbReference type="ARBA" id="ARBA00017473"/>
    </source>
</evidence>
<proteinExistence type="inferred from homology"/>
<dbReference type="PATRIC" id="fig|213810.4.peg.522"/>
<keyword evidence="4 6" id="KW-0418">Kinase</keyword>
<dbReference type="InterPro" id="IPR014721">
    <property type="entry name" value="Ribsml_uS5_D2-typ_fold_subgr"/>
</dbReference>
<dbReference type="PANTHER" id="PTHR43527:SF2">
    <property type="entry name" value="4-DIPHOSPHOCYTIDYL-2-C-METHYL-D-ERYTHRITOL KINASE, CHLOROPLASTIC"/>
    <property type="match status" value="1"/>
</dbReference>
<dbReference type="NCBIfam" id="TIGR00154">
    <property type="entry name" value="ispE"/>
    <property type="match status" value="1"/>
</dbReference>
<dbReference type="Gene3D" id="3.30.70.890">
    <property type="entry name" value="GHMP kinase, C-terminal domain"/>
    <property type="match status" value="1"/>
</dbReference>
<keyword evidence="6" id="KW-0414">Isoprene biosynthesis</keyword>
<name>D4LB38_RUMC1</name>
<dbReference type="Pfam" id="PF00288">
    <property type="entry name" value="GHMP_kinases_N"/>
    <property type="match status" value="1"/>
</dbReference>
<evidence type="ECO:0000313" key="9">
    <source>
        <dbReference type="Proteomes" id="UP000007054"/>
    </source>
</evidence>
<accession>D4LB38</accession>
<dbReference type="Proteomes" id="UP000007054">
    <property type="component" value="Chromosome"/>
</dbReference>
<feature type="active site" evidence="6">
    <location>
        <position position="11"/>
    </location>
</feature>
<dbReference type="HOGENOM" id="CLU_053057_1_1_9"/>
<dbReference type="EC" id="2.7.1.148" evidence="6"/>
<dbReference type="GeneID" id="83155425"/>
<keyword evidence="5 6" id="KW-0067">ATP-binding</keyword>
<protein>
    <recommendedName>
        <fullName evidence="1 6">4-diphosphocytidyl-2-C-methyl-D-erythritol kinase</fullName>
        <shortName evidence="6">CMK</shortName>
        <ecNumber evidence="6">2.7.1.148</ecNumber>
    </recommendedName>
    <alternativeName>
        <fullName evidence="6">4-(cytidine-5'-diphospho)-2-C-methyl-D-erythritol kinase</fullName>
    </alternativeName>
</protein>
<evidence type="ECO:0000256" key="3">
    <source>
        <dbReference type="ARBA" id="ARBA00022741"/>
    </source>
</evidence>
<comment type="similarity">
    <text evidence="6">Belongs to the GHMP kinase family. IspE subfamily.</text>
</comment>
<organism evidence="8 9">
    <name type="scientific">Ruminococcus champanellensis (strain DSM 18848 / JCM 17042 / KCTC 15320 / 18P13)</name>
    <dbReference type="NCBI Taxonomy" id="213810"/>
    <lineage>
        <taxon>Bacteria</taxon>
        <taxon>Bacillati</taxon>
        <taxon>Bacillota</taxon>
        <taxon>Clostridia</taxon>
        <taxon>Eubacteriales</taxon>
        <taxon>Oscillospiraceae</taxon>
        <taxon>Ruminococcus</taxon>
    </lineage>
</organism>
<dbReference type="SUPFAM" id="SSF55060">
    <property type="entry name" value="GHMP Kinase, C-terminal domain"/>
    <property type="match status" value="1"/>
</dbReference>
<dbReference type="PIRSF" id="PIRSF010376">
    <property type="entry name" value="IspE"/>
    <property type="match status" value="1"/>
</dbReference>
<keyword evidence="9" id="KW-1185">Reference proteome</keyword>
<comment type="catalytic activity">
    <reaction evidence="6">
        <text>4-CDP-2-C-methyl-D-erythritol + ATP = 4-CDP-2-C-methyl-D-erythritol 2-phosphate + ADP + H(+)</text>
        <dbReference type="Rhea" id="RHEA:18437"/>
        <dbReference type="ChEBI" id="CHEBI:15378"/>
        <dbReference type="ChEBI" id="CHEBI:30616"/>
        <dbReference type="ChEBI" id="CHEBI:57823"/>
        <dbReference type="ChEBI" id="CHEBI:57919"/>
        <dbReference type="ChEBI" id="CHEBI:456216"/>
        <dbReference type="EC" id="2.7.1.148"/>
    </reaction>
</comment>
<comment type="pathway">
    <text evidence="6">Isoprenoid biosynthesis; isopentenyl diphosphate biosynthesis via DXP pathway; isopentenyl diphosphate from 1-deoxy-D-xylulose 5-phosphate: step 3/6.</text>
</comment>
<evidence type="ECO:0000256" key="4">
    <source>
        <dbReference type="ARBA" id="ARBA00022777"/>
    </source>
</evidence>
<dbReference type="InterPro" id="IPR004424">
    <property type="entry name" value="IspE"/>
</dbReference>
<dbReference type="GO" id="GO:0019288">
    <property type="term" value="P:isopentenyl diphosphate biosynthetic process, methylerythritol 4-phosphate pathway"/>
    <property type="evidence" value="ECO:0007669"/>
    <property type="project" value="UniProtKB-UniRule"/>
</dbReference>
<feature type="domain" description="GHMP kinase N-terminal" evidence="7">
    <location>
        <begin position="67"/>
        <end position="145"/>
    </location>
</feature>
<dbReference type="InterPro" id="IPR020568">
    <property type="entry name" value="Ribosomal_Su5_D2-typ_SF"/>
</dbReference>
<evidence type="ECO:0000256" key="2">
    <source>
        <dbReference type="ARBA" id="ARBA00022679"/>
    </source>
</evidence>
<keyword evidence="2 6" id="KW-0808">Transferase</keyword>
<dbReference type="STRING" id="213810.RUM_06160"/>
<dbReference type="GO" id="GO:0016114">
    <property type="term" value="P:terpenoid biosynthetic process"/>
    <property type="evidence" value="ECO:0007669"/>
    <property type="project" value="UniProtKB-UniRule"/>
</dbReference>
<dbReference type="SUPFAM" id="SSF54211">
    <property type="entry name" value="Ribosomal protein S5 domain 2-like"/>
    <property type="match status" value="1"/>
</dbReference>
<gene>
    <name evidence="6" type="primary">ispE</name>
    <name evidence="8" type="ordered locus">RUM_06160</name>
</gene>
<dbReference type="InterPro" id="IPR036554">
    <property type="entry name" value="GHMP_kinase_C_sf"/>
</dbReference>
<evidence type="ECO:0000259" key="7">
    <source>
        <dbReference type="Pfam" id="PF00288"/>
    </source>
</evidence>
<dbReference type="UniPathway" id="UPA00056">
    <property type="reaction ID" value="UER00094"/>
</dbReference>
<reference evidence="8" key="1">
    <citation type="submission" date="2010-03" db="EMBL/GenBank/DDBJ databases">
        <title>The genome sequence of Ruminococcus sp. 18P13.</title>
        <authorList>
            <consortium name="metaHIT consortium -- http://www.metahit.eu/"/>
            <person name="Pajon A."/>
            <person name="Turner K."/>
            <person name="Parkhill J."/>
            <person name="Bernalier A."/>
        </authorList>
    </citation>
    <scope>NUCLEOTIDE SEQUENCE [LARGE SCALE GENOMIC DNA]</scope>
    <source>
        <strain evidence="8">Type strain: 18P13</strain>
    </source>
</reference>
<evidence type="ECO:0000256" key="5">
    <source>
        <dbReference type="ARBA" id="ARBA00022840"/>
    </source>
</evidence>
<reference evidence="8" key="2">
    <citation type="submission" date="2010-03" db="EMBL/GenBank/DDBJ databases">
        <authorList>
            <person name="Pajon A."/>
        </authorList>
    </citation>
    <scope>NUCLEOTIDE SEQUENCE</scope>
    <source>
        <strain evidence="8">Type strain: 18P13</strain>
    </source>
</reference>
<comment type="function">
    <text evidence="6">Catalyzes the phosphorylation of the position 2 hydroxy group of 4-diphosphocytidyl-2C-methyl-D-erythritol.</text>
</comment>
<dbReference type="AlphaFoldDB" id="D4LB38"/>
<dbReference type="BioCyc" id="RCHA213810:RUM_RS02970-MONOMER"/>
<feature type="active site" evidence="6">
    <location>
        <position position="137"/>
    </location>
</feature>
<dbReference type="GO" id="GO:0050515">
    <property type="term" value="F:4-(cytidine 5'-diphospho)-2-C-methyl-D-erythritol kinase activity"/>
    <property type="evidence" value="ECO:0007669"/>
    <property type="project" value="UniProtKB-UniRule"/>
</dbReference>
<dbReference type="PANTHER" id="PTHR43527">
    <property type="entry name" value="4-DIPHOSPHOCYTIDYL-2-C-METHYL-D-ERYTHRITOL KINASE, CHLOROPLASTIC"/>
    <property type="match status" value="1"/>
</dbReference>
<dbReference type="GO" id="GO:0005524">
    <property type="term" value="F:ATP binding"/>
    <property type="evidence" value="ECO:0007669"/>
    <property type="project" value="UniProtKB-UniRule"/>
</dbReference>
<dbReference type="HAMAP" id="MF_00061">
    <property type="entry name" value="IspE"/>
    <property type="match status" value="1"/>
</dbReference>
<dbReference type="KEGG" id="rch:RUM_06160"/>
<dbReference type="RefSeq" id="WP_015557740.1">
    <property type="nucleotide sequence ID" value="NC_021039.1"/>
</dbReference>
<dbReference type="Gene3D" id="3.30.230.10">
    <property type="match status" value="1"/>
</dbReference>
<dbReference type="InterPro" id="IPR006204">
    <property type="entry name" value="GHMP_kinase_N_dom"/>
</dbReference>
<evidence type="ECO:0000313" key="8">
    <source>
        <dbReference type="EMBL" id="CBL16833.1"/>
    </source>
</evidence>
<dbReference type="EMBL" id="FP929052">
    <property type="protein sequence ID" value="CBL16833.1"/>
    <property type="molecule type" value="Genomic_DNA"/>
</dbReference>
<feature type="binding site" evidence="6">
    <location>
        <begin position="95"/>
        <end position="105"/>
    </location>
    <ligand>
        <name>ATP</name>
        <dbReference type="ChEBI" id="CHEBI:30616"/>
    </ligand>
</feature>